<reference evidence="2 3" key="1">
    <citation type="submission" date="2019-03" db="EMBL/GenBank/DDBJ databases">
        <title>Genomic Encyclopedia of Type Strains, Phase III (KMG-III): the genomes of soil and plant-associated and newly described type strains.</title>
        <authorList>
            <person name="Whitman W."/>
        </authorList>
    </citation>
    <scope>NUCLEOTIDE SEQUENCE [LARGE SCALE GENOMIC DNA]</scope>
    <source>
        <strain evidence="2 3">VKM Ac-2570</strain>
    </source>
</reference>
<dbReference type="Proteomes" id="UP000295447">
    <property type="component" value="Unassembled WGS sequence"/>
</dbReference>
<organism evidence="2 3">
    <name type="scientific">Kribbella kalugense</name>
    <dbReference type="NCBI Taxonomy" id="2512221"/>
    <lineage>
        <taxon>Bacteria</taxon>
        <taxon>Bacillati</taxon>
        <taxon>Actinomycetota</taxon>
        <taxon>Actinomycetes</taxon>
        <taxon>Propionibacteriales</taxon>
        <taxon>Kribbellaceae</taxon>
        <taxon>Kribbella</taxon>
    </lineage>
</organism>
<dbReference type="AlphaFoldDB" id="A0A4R8A0X5"/>
<evidence type="ECO:0000313" key="2">
    <source>
        <dbReference type="EMBL" id="TDW24143.1"/>
    </source>
</evidence>
<proteinExistence type="predicted"/>
<keyword evidence="1" id="KW-1133">Transmembrane helix</keyword>
<sequence>MSLVSRAQPTRLTREAYVKGYLGMLAHLDALPAMLGTIPGWDSTVVIGVMTVVAASTYVHIVRAIDDEIRGA</sequence>
<comment type="caution">
    <text evidence="2">The sequence shown here is derived from an EMBL/GenBank/DDBJ whole genome shotgun (WGS) entry which is preliminary data.</text>
</comment>
<gene>
    <name evidence="2" type="ORF">EV650_3009</name>
</gene>
<name>A0A4R8A0X5_9ACTN</name>
<evidence type="ECO:0000256" key="1">
    <source>
        <dbReference type="SAM" id="Phobius"/>
    </source>
</evidence>
<keyword evidence="3" id="KW-1185">Reference proteome</keyword>
<protein>
    <submittedName>
        <fullName evidence="2">Uncharacterized protein</fullName>
    </submittedName>
</protein>
<accession>A0A4R8A0X5</accession>
<keyword evidence="1" id="KW-0812">Transmembrane</keyword>
<dbReference type="EMBL" id="SODF01000001">
    <property type="protein sequence ID" value="TDW24143.1"/>
    <property type="molecule type" value="Genomic_DNA"/>
</dbReference>
<keyword evidence="1" id="KW-0472">Membrane</keyword>
<evidence type="ECO:0000313" key="3">
    <source>
        <dbReference type="Proteomes" id="UP000295447"/>
    </source>
</evidence>
<feature type="transmembrane region" description="Helical" evidence="1">
    <location>
        <begin position="45"/>
        <end position="65"/>
    </location>
</feature>